<evidence type="ECO:0000313" key="2">
    <source>
        <dbReference type="EMBL" id="KAL2284994.1"/>
    </source>
</evidence>
<name>A0ABR4ERC9_9PEZI</name>
<sequence>MVFDPRITDEMRDQMFANWPKKKLQSMADDEFLTVPELKENLLECAALHDIDTLDSFLVGYGKNRNNVNNVSQLDGTPMECDAFHAEPQSPTMTSPMSQNSDSCESVFDSGASILTTPSSQYTPAKLKIAENGSPIKWGNTRHVQLLYQTDGASSDLVEPRDCYASAVGANGQPTSRIFDPENSLKYQSIPTNLLLAFNPDKNVMHLRGVELPTGNLQVDPHTLVISIEGVVYDDEDGQAGAAVFFHPVSPWNTVTCVKKTKDNAKLEALYIALNMISFTAANDPHLKAVYIMSTGRNFCLANTTGDYSLADRQAVDEWLPGADKTTLAEINDLWTDITKGVNGHRAVDVRLWCVPEETMRPVTEVATAYLYEQRGRDWYAENGKMPERFEVDSPNTPALQNDYAIVAPQYIVDQGPQAVTKWTAEARARFQQSVLHKVVASDACRRLNDQLRDSEELMSTERFLEAYAMATRYMSENPQKDIDQFVAEQHAIRRSRQMQDQGMTNGGTGTGYGEGGETGDEDQKLVQQVLDMDWE</sequence>
<dbReference type="EMBL" id="JBAWTH010000033">
    <property type="protein sequence ID" value="KAL2284994.1"/>
    <property type="molecule type" value="Genomic_DNA"/>
</dbReference>
<reference evidence="2 3" key="1">
    <citation type="submission" date="2024-03" db="EMBL/GenBank/DDBJ databases">
        <title>A high-quality draft genome sequence of Diaporthe vaccinii, a causative agent of upright dieback and viscid rot disease in cranberry plants.</title>
        <authorList>
            <person name="Sarrasin M."/>
            <person name="Lang B.F."/>
            <person name="Burger G."/>
        </authorList>
    </citation>
    <scope>NUCLEOTIDE SEQUENCE [LARGE SCALE GENOMIC DNA]</scope>
    <source>
        <strain evidence="2 3">IS7</strain>
    </source>
</reference>
<evidence type="ECO:0000256" key="1">
    <source>
        <dbReference type="SAM" id="MobiDB-lite"/>
    </source>
</evidence>
<organism evidence="2 3">
    <name type="scientific">Diaporthe vaccinii</name>
    <dbReference type="NCBI Taxonomy" id="105482"/>
    <lineage>
        <taxon>Eukaryota</taxon>
        <taxon>Fungi</taxon>
        <taxon>Dikarya</taxon>
        <taxon>Ascomycota</taxon>
        <taxon>Pezizomycotina</taxon>
        <taxon>Sordariomycetes</taxon>
        <taxon>Sordariomycetidae</taxon>
        <taxon>Diaporthales</taxon>
        <taxon>Diaporthaceae</taxon>
        <taxon>Diaporthe</taxon>
        <taxon>Diaporthe eres species complex</taxon>
    </lineage>
</organism>
<comment type="caution">
    <text evidence="2">The sequence shown here is derived from an EMBL/GenBank/DDBJ whole genome shotgun (WGS) entry which is preliminary data.</text>
</comment>
<protein>
    <submittedName>
        <fullName evidence="2">Uncharacterized protein</fullName>
    </submittedName>
</protein>
<keyword evidence="3" id="KW-1185">Reference proteome</keyword>
<dbReference type="Proteomes" id="UP001600888">
    <property type="component" value="Unassembled WGS sequence"/>
</dbReference>
<gene>
    <name evidence="2" type="ORF">FJTKL_08528</name>
</gene>
<feature type="compositionally biased region" description="Gly residues" evidence="1">
    <location>
        <begin position="505"/>
        <end position="517"/>
    </location>
</feature>
<proteinExistence type="predicted"/>
<evidence type="ECO:0000313" key="3">
    <source>
        <dbReference type="Proteomes" id="UP001600888"/>
    </source>
</evidence>
<feature type="region of interest" description="Disordered" evidence="1">
    <location>
        <begin position="495"/>
        <end position="536"/>
    </location>
</feature>
<accession>A0ABR4ERC9</accession>